<dbReference type="OrthoDB" id="126679at2759"/>
<feature type="region of interest" description="Disordered" evidence="1">
    <location>
        <begin position="17"/>
        <end position="42"/>
    </location>
</feature>
<organism evidence="2 3">
    <name type="scientific">Phytophthora megakarya</name>
    <dbReference type="NCBI Taxonomy" id="4795"/>
    <lineage>
        <taxon>Eukaryota</taxon>
        <taxon>Sar</taxon>
        <taxon>Stramenopiles</taxon>
        <taxon>Oomycota</taxon>
        <taxon>Peronosporomycetes</taxon>
        <taxon>Peronosporales</taxon>
        <taxon>Peronosporaceae</taxon>
        <taxon>Phytophthora</taxon>
    </lineage>
</organism>
<proteinExistence type="predicted"/>
<dbReference type="STRING" id="4795.A0A225WGB6"/>
<gene>
    <name evidence="2" type="ORF">PHMEG_0009635</name>
</gene>
<dbReference type="PANTHER" id="PTHR11439">
    <property type="entry name" value="GAG-POL-RELATED RETROTRANSPOSON"/>
    <property type="match status" value="1"/>
</dbReference>
<name>A0A225WGB6_9STRA</name>
<dbReference type="EMBL" id="NBNE01000910">
    <property type="protein sequence ID" value="OWZ16562.1"/>
    <property type="molecule type" value="Genomic_DNA"/>
</dbReference>
<dbReference type="PANTHER" id="PTHR11439:SF440">
    <property type="entry name" value="INTEGRASE CATALYTIC DOMAIN-CONTAINING PROTEIN"/>
    <property type="match status" value="1"/>
</dbReference>
<dbReference type="AlphaFoldDB" id="A0A225WGB6"/>
<evidence type="ECO:0000313" key="2">
    <source>
        <dbReference type="EMBL" id="OWZ16562.1"/>
    </source>
</evidence>
<accession>A0A225WGB6</accession>
<sequence length="107" mass="11724">MLDKFVLSAASTVRVPIGGEHTDDVDGELLPNDGAGRSERPTVQTFPSLVGSLLWIARCTRPDIAYAVHQVTRRTHAPHMSDWRMAKKIDRYLKGTLSSLCTHPGAA</sequence>
<keyword evidence="3" id="KW-1185">Reference proteome</keyword>
<protein>
    <submittedName>
        <fullName evidence="2">Pol Polyprotein</fullName>
    </submittedName>
</protein>
<comment type="caution">
    <text evidence="2">The sequence shown here is derived from an EMBL/GenBank/DDBJ whole genome shotgun (WGS) entry which is preliminary data.</text>
</comment>
<dbReference type="Proteomes" id="UP000198211">
    <property type="component" value="Unassembled WGS sequence"/>
</dbReference>
<evidence type="ECO:0000256" key="1">
    <source>
        <dbReference type="SAM" id="MobiDB-lite"/>
    </source>
</evidence>
<reference evidence="3" key="1">
    <citation type="submission" date="2017-03" db="EMBL/GenBank/DDBJ databases">
        <title>Phytopthora megakarya and P. palmivora, two closely related causual agents of cacao black pod achieved similar genome size and gene model numbers by different mechanisms.</title>
        <authorList>
            <person name="Ali S."/>
            <person name="Shao J."/>
            <person name="Larry D.J."/>
            <person name="Kronmiller B."/>
            <person name="Shen D."/>
            <person name="Strem M.D."/>
            <person name="Melnick R.L."/>
            <person name="Guiltinan M.J."/>
            <person name="Tyler B.M."/>
            <person name="Meinhardt L.W."/>
            <person name="Bailey B.A."/>
        </authorList>
    </citation>
    <scope>NUCLEOTIDE SEQUENCE [LARGE SCALE GENOMIC DNA]</scope>
    <source>
        <strain evidence="3">zdho120</strain>
    </source>
</reference>
<evidence type="ECO:0000313" key="3">
    <source>
        <dbReference type="Proteomes" id="UP000198211"/>
    </source>
</evidence>